<keyword evidence="4" id="KW-0963">Cytoplasm</keyword>
<dbReference type="InterPro" id="IPR058584">
    <property type="entry name" value="IMB1_TNPO1-like_TPR"/>
</dbReference>
<evidence type="ECO:0008006" key="13">
    <source>
        <dbReference type="Google" id="ProtNLM"/>
    </source>
</evidence>
<keyword evidence="12" id="KW-1185">Reference proteome</keyword>
<dbReference type="Pfam" id="PF18816">
    <property type="entry name" value="Importin_rep_5"/>
    <property type="match status" value="1"/>
</dbReference>
<comment type="caution">
    <text evidence="11">The sequence shown here is derived from an EMBL/GenBank/DDBJ whole genome shotgun (WGS) entry which is preliminary data.</text>
</comment>
<dbReference type="Pfam" id="PF18808">
    <property type="entry name" value="Importin_rep_4"/>
    <property type="match status" value="1"/>
</dbReference>
<evidence type="ECO:0000256" key="7">
    <source>
        <dbReference type="ARBA" id="ARBA00023242"/>
    </source>
</evidence>
<evidence type="ECO:0000256" key="2">
    <source>
        <dbReference type="ARBA" id="ARBA00004496"/>
    </source>
</evidence>
<dbReference type="InterPro" id="IPR011989">
    <property type="entry name" value="ARM-like"/>
</dbReference>
<keyword evidence="7" id="KW-0539">Nucleus</keyword>
<dbReference type="Pfam" id="PF18829">
    <property type="entry name" value="Importin_rep_6"/>
    <property type="match status" value="1"/>
</dbReference>
<evidence type="ECO:0000256" key="3">
    <source>
        <dbReference type="ARBA" id="ARBA00022448"/>
    </source>
</evidence>
<evidence type="ECO:0000256" key="8">
    <source>
        <dbReference type="SAM" id="MobiDB-lite"/>
    </source>
</evidence>
<dbReference type="InterPro" id="IPR016024">
    <property type="entry name" value="ARM-type_fold"/>
</dbReference>
<dbReference type="Pfam" id="PF25574">
    <property type="entry name" value="TPR_IMB1"/>
    <property type="match status" value="1"/>
</dbReference>
<dbReference type="GO" id="GO:0005737">
    <property type="term" value="C:cytoplasm"/>
    <property type="evidence" value="ECO:0007669"/>
    <property type="project" value="UniProtKB-SubCell"/>
</dbReference>
<dbReference type="GO" id="GO:0006606">
    <property type="term" value="P:protein import into nucleus"/>
    <property type="evidence" value="ECO:0007669"/>
    <property type="project" value="InterPro"/>
</dbReference>
<dbReference type="Proteomes" id="UP000761534">
    <property type="component" value="Unassembled WGS sequence"/>
</dbReference>
<feature type="domain" description="Importin subunit beta-1/Transportin-1-like TPR repeats" evidence="9">
    <location>
        <begin position="468"/>
        <end position="633"/>
    </location>
</feature>
<comment type="subcellular location">
    <subcellularLocation>
        <location evidence="2">Cytoplasm</location>
    </subcellularLocation>
    <subcellularLocation>
        <location evidence="1">Nucleus</location>
    </subcellularLocation>
</comment>
<evidence type="ECO:0000259" key="10">
    <source>
        <dbReference type="Pfam" id="PF25780"/>
    </source>
</evidence>
<dbReference type="InterPro" id="IPR040122">
    <property type="entry name" value="Importin_beta"/>
</dbReference>
<dbReference type="EMBL" id="SWFS01000147">
    <property type="protein sequence ID" value="KAA8915729.1"/>
    <property type="molecule type" value="Genomic_DNA"/>
</dbReference>
<evidence type="ECO:0000259" key="9">
    <source>
        <dbReference type="Pfam" id="PF25574"/>
    </source>
</evidence>
<keyword evidence="5" id="KW-0677">Repeat</keyword>
<evidence type="ECO:0000313" key="11">
    <source>
        <dbReference type="EMBL" id="KAA8915729.1"/>
    </source>
</evidence>
<dbReference type="PANTHER" id="PTHR10527">
    <property type="entry name" value="IMPORTIN BETA"/>
    <property type="match status" value="1"/>
</dbReference>
<dbReference type="OrthoDB" id="543373at2759"/>
<dbReference type="AlphaFoldDB" id="A0A642V7J9"/>
<dbReference type="Gene3D" id="1.25.10.10">
    <property type="entry name" value="Leucine-rich Repeat Variant"/>
    <property type="match status" value="1"/>
</dbReference>
<dbReference type="SUPFAM" id="SSF48371">
    <property type="entry name" value="ARM repeat"/>
    <property type="match status" value="1"/>
</dbReference>
<dbReference type="InterPro" id="IPR057672">
    <property type="entry name" value="TPR_IPO4/5"/>
</dbReference>
<dbReference type="InterPro" id="IPR041653">
    <property type="entry name" value="Importin_rep_4"/>
</dbReference>
<dbReference type="InterPro" id="IPR041389">
    <property type="entry name" value="Importin_rep_6"/>
</dbReference>
<evidence type="ECO:0000256" key="4">
    <source>
        <dbReference type="ARBA" id="ARBA00022490"/>
    </source>
</evidence>
<evidence type="ECO:0000256" key="1">
    <source>
        <dbReference type="ARBA" id="ARBA00004123"/>
    </source>
</evidence>
<dbReference type="GO" id="GO:0005634">
    <property type="term" value="C:nucleus"/>
    <property type="evidence" value="ECO:0007669"/>
    <property type="project" value="UniProtKB-SubCell"/>
</dbReference>
<evidence type="ECO:0000256" key="5">
    <source>
        <dbReference type="ARBA" id="ARBA00022737"/>
    </source>
</evidence>
<dbReference type="VEuPathDB" id="FungiDB:TRICI_002111"/>
<feature type="domain" description="IPO4/5-like TPR repeats" evidence="10">
    <location>
        <begin position="110"/>
        <end position="263"/>
    </location>
</feature>
<protein>
    <recommendedName>
        <fullName evidence="13">TOG domain-containing protein</fullName>
    </recommendedName>
</protein>
<proteinExistence type="predicted"/>
<reference evidence="11" key="1">
    <citation type="journal article" date="2019" name="G3 (Bethesda)">
        <title>Genome Assemblies of Two Rare Opportunistic Yeast Pathogens: Diutina rugosa (syn. Candida rugosa) and Trichomonascus ciferrii (syn. Candida ciferrii).</title>
        <authorList>
            <person name="Mixao V."/>
            <person name="Saus E."/>
            <person name="Hansen A.P."/>
            <person name="Lass-Florl C."/>
            <person name="Gabaldon T."/>
        </authorList>
    </citation>
    <scope>NUCLEOTIDE SEQUENCE</scope>
    <source>
        <strain evidence="11">CBS 4856</strain>
    </source>
</reference>
<evidence type="ECO:0000313" key="12">
    <source>
        <dbReference type="Proteomes" id="UP000761534"/>
    </source>
</evidence>
<sequence length="1099" mass="121368">MASSLPSNVTVELGQLLSSLTSPDNNIRSVAEKSLNDDWIGGEKEKQEVLLVGLAEQAGRSFAAVLFRRICTRHPENLDVVARIVDTISDGAITQIKNILIQGFMNEPADDVRHKISDAIAELARPGTRTGEWPNLLNTLLEGSKNSNPGVRESSFRILSAVPDLIGENLTSQAVPVFLSGFKDDAERVRTSTVTAFTSFFQTLPKSSWSVLNPLLPDLLNVLTPLRQQYKSDELASVLESLIDLAGMAPKMFKPMFKTVLDFCVDVAKDKEMDINARLSALELATTFADDAPNMCKKEETYTEKMVMQCLSMMTEVGEDDDDAEEWNSEDDLQNSDDNDEAYSAAKQSLDRLALKLGGKVLLPPLFQWLPTLISSQQWRERHAALMALSNVAEGCREVMMLEVDKILDMVIPLLNDPHSRVQWATCNALGQMSTDFATLIQNKCGDRILPALISKLGPNSTYRVQAHAAAAMVNFSEHASKDVLEPYLDSLLSSLLELLGSPKRYVQEQVLTTIAIVADAAESKFSKYYDALMALLFDVMKADSGQEYRLLKAKAIECSTLIALAVGKEQFAPHCQEMVNIFANIQQNIKEEDDPCQSYLVHAWGRLCRIIGTDFIPYLSGVMPPLLAAAKHKPGLQLIEDDSQIEQFDQQEGWEIIPVQGKYIGIHTSLLDEKSNAIDLLSVYACELGADFYPYVKEIVADIIVPGLVFFYHDDVRYSAAQAVPHLLTCAQQAVARSNGGDFERAKQDPAVLELWIPMLKKMIETLKIDSMIEVLAGMYSSIYQSVEMIGTGALNSADLDELVKAIHANLTDYIQRAQTRNNSDDAYTEDVEEEDAESADEELLGEISKVIHSVFKTSKSDFLPYFESLVPMISGFLTSNSDECRHWALCVVDDLIEYTGPDSWKYHELFLPKMVDALVSGDASVRQAAAYGIGVAAQYGGESYAQSTIQSLQTLFNLVNVPDARTEDNIHATENASTAIAKILSKNGYLLRGDLDKALSQWIDTLPITSDDEVAPFAYLFLSELITNNHSAVTGKIGKVFESVAQALVYTSIQGKTAEKVVTATKGLLGQLPHSEAMSLFQKLPADSQEVVQKWFQ</sequence>
<name>A0A642V7J9_9ASCO</name>
<dbReference type="Pfam" id="PF13513">
    <property type="entry name" value="HEAT_EZ"/>
    <property type="match status" value="1"/>
</dbReference>
<keyword evidence="6" id="KW-0653">Protein transport</keyword>
<organism evidence="11 12">
    <name type="scientific">Trichomonascus ciferrii</name>
    <dbReference type="NCBI Taxonomy" id="44093"/>
    <lineage>
        <taxon>Eukaryota</taxon>
        <taxon>Fungi</taxon>
        <taxon>Dikarya</taxon>
        <taxon>Ascomycota</taxon>
        <taxon>Saccharomycotina</taxon>
        <taxon>Dipodascomycetes</taxon>
        <taxon>Dipodascales</taxon>
        <taxon>Trichomonascaceae</taxon>
        <taxon>Trichomonascus</taxon>
        <taxon>Trichomonascus ciferrii complex</taxon>
    </lineage>
</organism>
<evidence type="ECO:0000256" key="6">
    <source>
        <dbReference type="ARBA" id="ARBA00022927"/>
    </source>
</evidence>
<dbReference type="Pfam" id="PF25780">
    <property type="entry name" value="TPR_IPO5"/>
    <property type="match status" value="1"/>
</dbReference>
<accession>A0A642V7J9</accession>
<keyword evidence="3" id="KW-0813">Transport</keyword>
<gene>
    <name evidence="11" type="ORF">TRICI_002111</name>
</gene>
<feature type="region of interest" description="Disordered" evidence="8">
    <location>
        <begin position="319"/>
        <end position="339"/>
    </location>
</feature>
<dbReference type="InterPro" id="IPR040928">
    <property type="entry name" value="Importin_rep_5"/>
</dbReference>